<proteinExistence type="inferred from homology"/>
<reference evidence="17 18" key="1">
    <citation type="submission" date="2006-03" db="EMBL/GenBank/DDBJ databases">
        <authorList>
            <person name="Giovannoni S.J."/>
            <person name="Cho J.-C."/>
            <person name="Ferriera S."/>
            <person name="Johnson J."/>
            <person name="Kravitz S."/>
            <person name="Halpern A."/>
            <person name="Remington K."/>
            <person name="Beeson K."/>
            <person name="Tran B."/>
            <person name="Rogers Y.-H."/>
            <person name="Friedman R."/>
            <person name="Venter J.C."/>
        </authorList>
    </citation>
    <scope>NUCLEOTIDE SEQUENCE [LARGE SCALE GENOMIC DNA]</scope>
    <source>
        <strain evidence="17 18">HTCC2207</strain>
    </source>
</reference>
<dbReference type="InterPro" id="IPR015864">
    <property type="entry name" value="FAD_synthase"/>
</dbReference>
<dbReference type="GO" id="GO:0006747">
    <property type="term" value="P:FAD biosynthetic process"/>
    <property type="evidence" value="ECO:0007669"/>
    <property type="project" value="UniProtKB-UniRule"/>
</dbReference>
<dbReference type="InterPro" id="IPR002606">
    <property type="entry name" value="Riboflavin_kinase_bac"/>
</dbReference>
<dbReference type="NCBIfam" id="NF004162">
    <property type="entry name" value="PRK05627.1-5"/>
    <property type="match status" value="1"/>
</dbReference>
<comment type="pathway">
    <text evidence="2 15">Cofactor biosynthesis; FAD biosynthesis; FAD from FMN: step 1/1.</text>
</comment>
<evidence type="ECO:0000313" key="17">
    <source>
        <dbReference type="EMBL" id="EAS47028.1"/>
    </source>
</evidence>
<dbReference type="InterPro" id="IPR004821">
    <property type="entry name" value="Cyt_trans-like"/>
</dbReference>
<dbReference type="Proteomes" id="UP000005555">
    <property type="component" value="Unassembled WGS sequence"/>
</dbReference>
<dbReference type="GO" id="GO:0008531">
    <property type="term" value="F:riboflavin kinase activity"/>
    <property type="evidence" value="ECO:0007669"/>
    <property type="project" value="UniProtKB-UniRule"/>
</dbReference>
<evidence type="ECO:0000256" key="9">
    <source>
        <dbReference type="ARBA" id="ARBA00022777"/>
    </source>
</evidence>
<evidence type="ECO:0000256" key="11">
    <source>
        <dbReference type="ARBA" id="ARBA00022840"/>
    </source>
</evidence>
<dbReference type="eggNOG" id="COG0196">
    <property type="taxonomic scope" value="Bacteria"/>
</dbReference>
<evidence type="ECO:0000256" key="1">
    <source>
        <dbReference type="ARBA" id="ARBA00002121"/>
    </source>
</evidence>
<keyword evidence="7 15" id="KW-0548">Nucleotidyltransferase</keyword>
<evidence type="ECO:0000256" key="3">
    <source>
        <dbReference type="ARBA" id="ARBA00005201"/>
    </source>
</evidence>
<dbReference type="EC" id="2.7.1.26" evidence="15"/>
<keyword evidence="8 15" id="KW-0547">Nucleotide-binding</keyword>
<dbReference type="AlphaFoldDB" id="Q1YRL7"/>
<dbReference type="NCBIfam" id="NF004160">
    <property type="entry name" value="PRK05627.1-3"/>
    <property type="match status" value="1"/>
</dbReference>
<organism evidence="17 18">
    <name type="scientific">gamma proteobacterium HTCC2207</name>
    <dbReference type="NCBI Taxonomy" id="314287"/>
    <lineage>
        <taxon>Bacteria</taxon>
        <taxon>Pseudomonadati</taxon>
        <taxon>Pseudomonadota</taxon>
        <taxon>Gammaproteobacteria</taxon>
        <taxon>Cellvibrionales</taxon>
        <taxon>Porticoccaceae</taxon>
        <taxon>SAR92 clade</taxon>
    </lineage>
</organism>
<dbReference type="Gene3D" id="2.40.30.30">
    <property type="entry name" value="Riboflavin kinase-like"/>
    <property type="match status" value="1"/>
</dbReference>
<comment type="catalytic activity">
    <reaction evidence="14 15">
        <text>FMN + ATP + H(+) = FAD + diphosphate</text>
        <dbReference type="Rhea" id="RHEA:17237"/>
        <dbReference type="ChEBI" id="CHEBI:15378"/>
        <dbReference type="ChEBI" id="CHEBI:30616"/>
        <dbReference type="ChEBI" id="CHEBI:33019"/>
        <dbReference type="ChEBI" id="CHEBI:57692"/>
        <dbReference type="ChEBI" id="CHEBI:58210"/>
        <dbReference type="EC" id="2.7.7.2"/>
    </reaction>
</comment>
<gene>
    <name evidence="17" type="ORF">GB2207_05347</name>
</gene>
<dbReference type="NCBIfam" id="NF004159">
    <property type="entry name" value="PRK05627.1-2"/>
    <property type="match status" value="1"/>
</dbReference>
<comment type="catalytic activity">
    <reaction evidence="13 15">
        <text>riboflavin + ATP = FMN + ADP + H(+)</text>
        <dbReference type="Rhea" id="RHEA:14357"/>
        <dbReference type="ChEBI" id="CHEBI:15378"/>
        <dbReference type="ChEBI" id="CHEBI:30616"/>
        <dbReference type="ChEBI" id="CHEBI:57986"/>
        <dbReference type="ChEBI" id="CHEBI:58210"/>
        <dbReference type="ChEBI" id="CHEBI:456216"/>
        <dbReference type="EC" id="2.7.1.26"/>
    </reaction>
</comment>
<dbReference type="SUPFAM" id="SSF52374">
    <property type="entry name" value="Nucleotidylyl transferase"/>
    <property type="match status" value="1"/>
</dbReference>
<dbReference type="NCBIfam" id="TIGR00083">
    <property type="entry name" value="ribF"/>
    <property type="match status" value="1"/>
</dbReference>
<comment type="function">
    <text evidence="1">Catalyzes the phosphorylation of riboflavin to FMN followed by the adenylation of FMN to FAD.</text>
</comment>
<dbReference type="GO" id="GO:0005524">
    <property type="term" value="F:ATP binding"/>
    <property type="evidence" value="ECO:0007669"/>
    <property type="project" value="UniProtKB-UniRule"/>
</dbReference>
<dbReference type="EC" id="2.7.7.2" evidence="15"/>
<feature type="domain" description="Riboflavin kinase" evidence="16">
    <location>
        <begin position="183"/>
        <end position="307"/>
    </location>
</feature>
<protein>
    <recommendedName>
        <fullName evidence="15">Riboflavin biosynthesis protein</fullName>
    </recommendedName>
    <domain>
        <recommendedName>
            <fullName evidence="15">Riboflavin kinase</fullName>
            <ecNumber evidence="15">2.7.1.26</ecNumber>
        </recommendedName>
        <alternativeName>
            <fullName evidence="15">Flavokinase</fullName>
        </alternativeName>
    </domain>
    <domain>
        <recommendedName>
            <fullName evidence="15">FMN adenylyltransferase</fullName>
            <ecNumber evidence="15">2.7.7.2</ecNumber>
        </recommendedName>
        <alternativeName>
            <fullName evidence="15">FAD pyrophosphorylase</fullName>
        </alternativeName>
        <alternativeName>
            <fullName evidence="15">FAD synthase</fullName>
        </alternativeName>
    </domain>
</protein>
<dbReference type="GO" id="GO:0009398">
    <property type="term" value="P:FMN biosynthetic process"/>
    <property type="evidence" value="ECO:0007669"/>
    <property type="project" value="UniProtKB-UniRule"/>
</dbReference>
<keyword evidence="11 15" id="KW-0067">ATP-binding</keyword>
<evidence type="ECO:0000256" key="6">
    <source>
        <dbReference type="ARBA" id="ARBA00022679"/>
    </source>
</evidence>
<evidence type="ECO:0000256" key="7">
    <source>
        <dbReference type="ARBA" id="ARBA00022695"/>
    </source>
</evidence>
<comment type="pathway">
    <text evidence="3 15">Cofactor biosynthesis; FMN biosynthesis; FMN from riboflavin (ATP route): step 1/1.</text>
</comment>
<accession>Q1YRL7</accession>
<sequence length="311" mass="34592">MTFVRGLHNLQTPDEKSVVTIGSFDGVHIGHQAILRQVKEASQRLQLPSVAMTFEPQPKEYFSAEQAPARLMRLREKIDTLLELGVDSVVCLQFNRRLRNLSAADFIDQVLVRGLAVRHLIVGDDFHFGCDRSGDFARLQQKGEQCGFDVHDTATVEVEGQRVSSTLVREVVEQADFPRAAALLGRPFSISGVVGYGQQLGRELGFPTANVQLCRFSAPLSGVFAVQVNVAGTLYRGAANVGLRPTVGDLVKPILEVHLLDFAGDLYGQRIAVEFLHKIRDEEKFTTVEKLVETITADINIIRQWFLHNEK</sequence>
<evidence type="ECO:0000256" key="4">
    <source>
        <dbReference type="ARBA" id="ARBA00022630"/>
    </source>
</evidence>
<dbReference type="InterPro" id="IPR023465">
    <property type="entry name" value="Riboflavin_kinase_dom_sf"/>
</dbReference>
<keyword evidence="10 15" id="KW-0274">FAD</keyword>
<comment type="caution">
    <text evidence="17">The sequence shown here is derived from an EMBL/GenBank/DDBJ whole genome shotgun (WGS) entry which is preliminary data.</text>
</comment>
<dbReference type="PIRSF" id="PIRSF004491">
    <property type="entry name" value="FAD_Synth"/>
    <property type="match status" value="1"/>
</dbReference>
<dbReference type="PANTHER" id="PTHR22749">
    <property type="entry name" value="RIBOFLAVIN KINASE/FMN ADENYLYLTRANSFERASE"/>
    <property type="match status" value="1"/>
</dbReference>
<keyword evidence="5 15" id="KW-0288">FMN</keyword>
<evidence type="ECO:0000313" key="18">
    <source>
        <dbReference type="Proteomes" id="UP000005555"/>
    </source>
</evidence>
<dbReference type="HOGENOM" id="CLU_048437_0_1_6"/>
<dbReference type="InterPro" id="IPR015865">
    <property type="entry name" value="Riboflavin_kinase_bac/euk"/>
</dbReference>
<keyword evidence="6 15" id="KW-0808">Transferase</keyword>
<dbReference type="CDD" id="cd02064">
    <property type="entry name" value="FAD_synthetase_N"/>
    <property type="match status" value="1"/>
</dbReference>
<dbReference type="PANTHER" id="PTHR22749:SF6">
    <property type="entry name" value="RIBOFLAVIN KINASE"/>
    <property type="match status" value="1"/>
</dbReference>
<dbReference type="Pfam" id="PF06574">
    <property type="entry name" value="FAD_syn"/>
    <property type="match status" value="1"/>
</dbReference>
<keyword evidence="9 15" id="KW-0418">Kinase</keyword>
<dbReference type="FunFam" id="3.40.50.620:FF:000021">
    <property type="entry name" value="Riboflavin biosynthesis protein"/>
    <property type="match status" value="1"/>
</dbReference>
<dbReference type="GO" id="GO:0009231">
    <property type="term" value="P:riboflavin biosynthetic process"/>
    <property type="evidence" value="ECO:0007669"/>
    <property type="project" value="InterPro"/>
</dbReference>
<evidence type="ECO:0000256" key="13">
    <source>
        <dbReference type="ARBA" id="ARBA00047880"/>
    </source>
</evidence>
<comment type="similarity">
    <text evidence="15">Belongs to the ribF family.</text>
</comment>
<evidence type="ECO:0000259" key="16">
    <source>
        <dbReference type="SMART" id="SM00904"/>
    </source>
</evidence>
<evidence type="ECO:0000256" key="2">
    <source>
        <dbReference type="ARBA" id="ARBA00004726"/>
    </source>
</evidence>
<dbReference type="SMART" id="SM00904">
    <property type="entry name" value="Flavokinase"/>
    <property type="match status" value="1"/>
</dbReference>
<dbReference type="UniPathway" id="UPA00276">
    <property type="reaction ID" value="UER00406"/>
</dbReference>
<evidence type="ECO:0000256" key="12">
    <source>
        <dbReference type="ARBA" id="ARBA00023268"/>
    </source>
</evidence>
<name>Q1YRL7_9GAMM</name>
<dbReference type="NCBIfam" id="NF004163">
    <property type="entry name" value="PRK05627.1-6"/>
    <property type="match status" value="1"/>
</dbReference>
<keyword evidence="12" id="KW-0511">Multifunctional enzyme</keyword>
<evidence type="ECO:0000256" key="5">
    <source>
        <dbReference type="ARBA" id="ARBA00022643"/>
    </source>
</evidence>
<dbReference type="GO" id="GO:0003919">
    <property type="term" value="F:FMN adenylyltransferase activity"/>
    <property type="evidence" value="ECO:0007669"/>
    <property type="project" value="UniProtKB-UniRule"/>
</dbReference>
<dbReference type="SUPFAM" id="SSF82114">
    <property type="entry name" value="Riboflavin kinase-like"/>
    <property type="match status" value="1"/>
</dbReference>
<evidence type="ECO:0000256" key="14">
    <source>
        <dbReference type="ARBA" id="ARBA00049494"/>
    </source>
</evidence>
<dbReference type="STRING" id="314287.GB2207_05347"/>
<evidence type="ECO:0000256" key="10">
    <source>
        <dbReference type="ARBA" id="ARBA00022827"/>
    </source>
</evidence>
<dbReference type="UniPathway" id="UPA00277">
    <property type="reaction ID" value="UER00407"/>
</dbReference>
<dbReference type="EMBL" id="AAPI01000004">
    <property type="protein sequence ID" value="EAS47028.1"/>
    <property type="molecule type" value="Genomic_DNA"/>
</dbReference>
<keyword evidence="18" id="KW-1185">Reference proteome</keyword>
<dbReference type="Pfam" id="PF01687">
    <property type="entry name" value="Flavokinase"/>
    <property type="match status" value="1"/>
</dbReference>
<evidence type="ECO:0000256" key="15">
    <source>
        <dbReference type="PIRNR" id="PIRNR004491"/>
    </source>
</evidence>
<evidence type="ECO:0000256" key="8">
    <source>
        <dbReference type="ARBA" id="ARBA00022741"/>
    </source>
</evidence>
<dbReference type="NCBIfam" id="TIGR00125">
    <property type="entry name" value="cyt_tran_rel"/>
    <property type="match status" value="1"/>
</dbReference>
<dbReference type="Gene3D" id="3.40.50.620">
    <property type="entry name" value="HUPs"/>
    <property type="match status" value="1"/>
</dbReference>
<dbReference type="InterPro" id="IPR014729">
    <property type="entry name" value="Rossmann-like_a/b/a_fold"/>
</dbReference>
<keyword evidence="4 15" id="KW-0285">Flavoprotein</keyword>
<dbReference type="InterPro" id="IPR023468">
    <property type="entry name" value="Riboflavin_kinase"/>
</dbReference>